<sequence>MVIKVKLNLQIKIKVKIKMWLQNNLTLSMIRITIEIYKKSIDFFINTFFITREFICNFKKSIHD</sequence>
<dbReference type="Proteomes" id="UP000326961">
    <property type="component" value="Chromosome"/>
</dbReference>
<organism evidence="1 2">
    <name type="scientific">Paraclostridium bifermentans</name>
    <name type="common">Clostridium bifermentans</name>
    <dbReference type="NCBI Taxonomy" id="1490"/>
    <lineage>
        <taxon>Bacteria</taxon>
        <taxon>Bacillati</taxon>
        <taxon>Bacillota</taxon>
        <taxon>Clostridia</taxon>
        <taxon>Peptostreptococcales</taxon>
        <taxon>Peptostreptococcaceae</taxon>
        <taxon>Paraclostridium</taxon>
    </lineage>
</organism>
<gene>
    <name evidence="1" type="ORF">D4A35_08255</name>
</gene>
<evidence type="ECO:0000313" key="2">
    <source>
        <dbReference type="Proteomes" id="UP000326961"/>
    </source>
</evidence>
<protein>
    <submittedName>
        <fullName evidence="1">Uncharacterized protein</fullName>
    </submittedName>
</protein>
<evidence type="ECO:0000313" key="1">
    <source>
        <dbReference type="EMBL" id="QEZ68926.1"/>
    </source>
</evidence>
<reference evidence="1 2" key="1">
    <citation type="submission" date="2018-09" db="EMBL/GenBank/DDBJ databases">
        <title>A clostridial neurotoxin that targets Anopheles mosquitoes.</title>
        <authorList>
            <person name="Contreras E."/>
            <person name="Masuyer G."/>
            <person name="Qureshi N."/>
            <person name="Chawla S."/>
            <person name="Lim H.L."/>
            <person name="Chen J."/>
            <person name="Stenmark P."/>
            <person name="Gill S."/>
        </authorList>
    </citation>
    <scope>NUCLEOTIDE SEQUENCE [LARGE SCALE GENOMIC DNA]</scope>
    <source>
        <strain evidence="1 2">Cbm</strain>
    </source>
</reference>
<name>A0A5P3XF16_PARBF</name>
<proteinExistence type="predicted"/>
<accession>A0A5P3XF16</accession>
<dbReference type="EMBL" id="CP032452">
    <property type="protein sequence ID" value="QEZ68926.1"/>
    <property type="molecule type" value="Genomic_DNA"/>
</dbReference>
<dbReference type="AlphaFoldDB" id="A0A5P3XF16"/>